<gene>
    <name evidence="2" type="ORF">N782_10660</name>
</gene>
<dbReference type="Proteomes" id="UP000030147">
    <property type="component" value="Unassembled WGS sequence"/>
</dbReference>
<evidence type="ECO:0000313" key="3">
    <source>
        <dbReference type="Proteomes" id="UP000030147"/>
    </source>
</evidence>
<comment type="caution">
    <text evidence="2">The sequence shown here is derived from an EMBL/GenBank/DDBJ whole genome shotgun (WGS) entry which is preliminary data.</text>
</comment>
<keyword evidence="3" id="KW-1185">Reference proteome</keyword>
<dbReference type="EMBL" id="AVBF01000024">
    <property type="protein sequence ID" value="KGP72746.1"/>
    <property type="molecule type" value="Genomic_DNA"/>
</dbReference>
<evidence type="ECO:0000256" key="1">
    <source>
        <dbReference type="SAM" id="Phobius"/>
    </source>
</evidence>
<name>A0A0A2TF61_9BACI</name>
<accession>A0A0A2TF61</accession>
<evidence type="ECO:0000313" key="2">
    <source>
        <dbReference type="EMBL" id="KGP72746.1"/>
    </source>
</evidence>
<feature type="transmembrane region" description="Helical" evidence="1">
    <location>
        <begin position="46"/>
        <end position="65"/>
    </location>
</feature>
<reference evidence="2 3" key="1">
    <citation type="journal article" date="2015" name="Stand. Genomic Sci.">
        <title>High quality draft genome sequence of the moderately halophilic bacterium Pontibacillus yanchengensis Y32(T) and comparison among Pontibacillus genomes.</title>
        <authorList>
            <person name="Huang J."/>
            <person name="Qiao Z.X."/>
            <person name="Tang J.W."/>
            <person name="Wang G."/>
        </authorList>
    </citation>
    <scope>NUCLEOTIDE SEQUENCE [LARGE SCALE GENOMIC DNA]</scope>
    <source>
        <strain evidence="2 3">Y32</strain>
    </source>
</reference>
<keyword evidence="1" id="KW-0812">Transmembrane</keyword>
<organism evidence="2 3">
    <name type="scientific">Pontibacillus yanchengensis Y32</name>
    <dbReference type="NCBI Taxonomy" id="1385514"/>
    <lineage>
        <taxon>Bacteria</taxon>
        <taxon>Bacillati</taxon>
        <taxon>Bacillota</taxon>
        <taxon>Bacilli</taxon>
        <taxon>Bacillales</taxon>
        <taxon>Bacillaceae</taxon>
        <taxon>Pontibacillus</taxon>
    </lineage>
</organism>
<keyword evidence="1" id="KW-1133">Transmembrane helix</keyword>
<sequence length="66" mass="7646">MFTSISTIVRKADIVNITVSEMVGAGDIDIVANTRLVQQMKMKDELVIRNFFIFAFPFYYISYILF</sequence>
<dbReference type="AlphaFoldDB" id="A0A0A2TF61"/>
<keyword evidence="1" id="KW-0472">Membrane</keyword>
<proteinExistence type="predicted"/>
<protein>
    <submittedName>
        <fullName evidence="2">Uncharacterized protein</fullName>
    </submittedName>
</protein>